<dbReference type="AlphaFoldDB" id="A0A6G0IFM2"/>
<dbReference type="InterPro" id="IPR013783">
    <property type="entry name" value="Ig-like_fold"/>
</dbReference>
<evidence type="ECO:0000259" key="5">
    <source>
        <dbReference type="PROSITE" id="PS50835"/>
    </source>
</evidence>
<sequence>MLLTVLYLTLLLHSDSSVGVKIDQPSFVFSREGDTAVTLQCEQDDEQYYYMYWLSSGLFDLKLKRCANYEAYFGQGTKLTVLDPDKEPNPPQVKVLEPSAKECRNKKKTLVCVASKFYPDHVSVYWKINENRTDGVVTDNNALKKDDGSYTITSRLRVAAEDWYSPDKEFTCIVSFYDGKETKDYSDTIYGVEAPAAGRDITRERYLRLTNAAKLSYGVFIAKSCIYGAFVAFLVWKLQGSTGKQSN</sequence>
<keyword evidence="3" id="KW-0812">Transmembrane</keyword>
<evidence type="ECO:0000256" key="3">
    <source>
        <dbReference type="SAM" id="Phobius"/>
    </source>
</evidence>
<dbReference type="SMART" id="SM00407">
    <property type="entry name" value="IGc1"/>
    <property type="match status" value="1"/>
</dbReference>
<dbReference type="InterPro" id="IPR003597">
    <property type="entry name" value="Ig_C1-set"/>
</dbReference>
<evidence type="ECO:0000313" key="7">
    <source>
        <dbReference type="Proteomes" id="UP000424527"/>
    </source>
</evidence>
<protein>
    <recommendedName>
        <fullName evidence="5">Ig-like domain-containing protein</fullName>
    </recommendedName>
</protein>
<feature type="signal peptide" evidence="4">
    <location>
        <begin position="1"/>
        <end position="19"/>
    </location>
</feature>
<dbReference type="InterPro" id="IPR036179">
    <property type="entry name" value="Ig-like_dom_sf"/>
</dbReference>
<evidence type="ECO:0000313" key="6">
    <source>
        <dbReference type="EMBL" id="KAE8290309.1"/>
    </source>
</evidence>
<keyword evidence="4" id="KW-0732">Signal</keyword>
<name>A0A6G0IFM2_LARCR</name>
<dbReference type="Proteomes" id="UP000424527">
    <property type="component" value="Unassembled WGS sequence"/>
</dbReference>
<dbReference type="SUPFAM" id="SSF48726">
    <property type="entry name" value="Immunoglobulin"/>
    <property type="match status" value="2"/>
</dbReference>
<dbReference type="InterPro" id="IPR050380">
    <property type="entry name" value="Immune_Resp_Modulators"/>
</dbReference>
<keyword evidence="7" id="KW-1185">Reference proteome</keyword>
<accession>A0A6G0IFM2</accession>
<keyword evidence="3" id="KW-0472">Membrane</keyword>
<feature type="domain" description="Ig-like" evidence="5">
    <location>
        <begin position="91"/>
        <end position="190"/>
    </location>
</feature>
<feature type="chain" id="PRO_5026319449" description="Ig-like domain-containing protein" evidence="4">
    <location>
        <begin position="20"/>
        <end position="247"/>
    </location>
</feature>
<keyword evidence="1" id="KW-1015">Disulfide bond</keyword>
<dbReference type="PROSITE" id="PS50835">
    <property type="entry name" value="IG_LIKE"/>
    <property type="match status" value="1"/>
</dbReference>
<dbReference type="Pfam" id="PF07654">
    <property type="entry name" value="C1-set"/>
    <property type="match status" value="1"/>
</dbReference>
<comment type="caution">
    <text evidence="6">The sequence shown here is derived from an EMBL/GenBank/DDBJ whole genome shotgun (WGS) entry which is preliminary data.</text>
</comment>
<organism evidence="6 7">
    <name type="scientific">Larimichthys crocea</name>
    <name type="common">Large yellow croaker</name>
    <name type="synonym">Pseudosciaena crocea</name>
    <dbReference type="NCBI Taxonomy" id="215358"/>
    <lineage>
        <taxon>Eukaryota</taxon>
        <taxon>Metazoa</taxon>
        <taxon>Chordata</taxon>
        <taxon>Craniata</taxon>
        <taxon>Vertebrata</taxon>
        <taxon>Euteleostomi</taxon>
        <taxon>Actinopterygii</taxon>
        <taxon>Neopterygii</taxon>
        <taxon>Teleostei</taxon>
        <taxon>Neoteleostei</taxon>
        <taxon>Acanthomorphata</taxon>
        <taxon>Eupercaria</taxon>
        <taxon>Sciaenidae</taxon>
        <taxon>Larimichthys</taxon>
    </lineage>
</organism>
<feature type="transmembrane region" description="Helical" evidence="3">
    <location>
        <begin position="215"/>
        <end position="236"/>
    </location>
</feature>
<gene>
    <name evidence="6" type="ORF">D5F01_LYC12031</name>
</gene>
<dbReference type="InterPro" id="IPR007110">
    <property type="entry name" value="Ig-like_dom"/>
</dbReference>
<evidence type="ECO:0000256" key="1">
    <source>
        <dbReference type="ARBA" id="ARBA00023157"/>
    </source>
</evidence>
<dbReference type="EMBL" id="REGW02000011">
    <property type="protein sequence ID" value="KAE8290309.1"/>
    <property type="molecule type" value="Genomic_DNA"/>
</dbReference>
<proteinExistence type="predicted"/>
<keyword evidence="3" id="KW-1133">Transmembrane helix</keyword>
<dbReference type="PANTHER" id="PTHR23411">
    <property type="entry name" value="TAPASIN"/>
    <property type="match status" value="1"/>
</dbReference>
<keyword evidence="2" id="KW-0393">Immunoglobulin domain</keyword>
<reference evidence="6 7" key="1">
    <citation type="submission" date="2019-07" db="EMBL/GenBank/DDBJ databases">
        <title>Chromosome genome assembly for large yellow croaker.</title>
        <authorList>
            <person name="Xiao S."/>
        </authorList>
    </citation>
    <scope>NUCLEOTIDE SEQUENCE [LARGE SCALE GENOMIC DNA]</scope>
    <source>
        <strain evidence="6">JMULYC20181020</strain>
        <tissue evidence="6">Muscle</tissue>
    </source>
</reference>
<evidence type="ECO:0000256" key="2">
    <source>
        <dbReference type="ARBA" id="ARBA00023319"/>
    </source>
</evidence>
<dbReference type="FunFam" id="2.60.40.10:FF:000283">
    <property type="entry name" value="Immunoglobulin kappa constant"/>
    <property type="match status" value="1"/>
</dbReference>
<dbReference type="Gene3D" id="2.60.40.10">
    <property type="entry name" value="Immunoglobulins"/>
    <property type="match status" value="1"/>
</dbReference>
<evidence type="ECO:0000256" key="4">
    <source>
        <dbReference type="SAM" id="SignalP"/>
    </source>
</evidence>